<organism evidence="1 2">
    <name type="scientific">Candidatus Yonathbacteria bacterium RIFCSPHIGHO2_02_FULL_44_14</name>
    <dbReference type="NCBI Taxonomy" id="1802724"/>
    <lineage>
        <taxon>Bacteria</taxon>
        <taxon>Candidatus Yonathiibacteriota</taxon>
    </lineage>
</organism>
<dbReference type="EMBL" id="MHUT01000011">
    <property type="protein sequence ID" value="OHA81066.1"/>
    <property type="molecule type" value="Genomic_DNA"/>
</dbReference>
<gene>
    <name evidence="1" type="ORF">A3D51_01800</name>
</gene>
<proteinExistence type="predicted"/>
<name>A0A1G2S7N9_9BACT</name>
<dbReference type="AlphaFoldDB" id="A0A1G2S7N9"/>
<dbReference type="Proteomes" id="UP000179118">
    <property type="component" value="Unassembled WGS sequence"/>
</dbReference>
<comment type="caution">
    <text evidence="1">The sequence shown here is derived from an EMBL/GenBank/DDBJ whole genome shotgun (WGS) entry which is preliminary data.</text>
</comment>
<reference evidence="1 2" key="1">
    <citation type="journal article" date="2016" name="Nat. Commun.">
        <title>Thousands of microbial genomes shed light on interconnected biogeochemical processes in an aquifer system.</title>
        <authorList>
            <person name="Anantharaman K."/>
            <person name="Brown C.T."/>
            <person name="Hug L.A."/>
            <person name="Sharon I."/>
            <person name="Castelle C.J."/>
            <person name="Probst A.J."/>
            <person name="Thomas B.C."/>
            <person name="Singh A."/>
            <person name="Wilkins M.J."/>
            <person name="Karaoz U."/>
            <person name="Brodie E.L."/>
            <person name="Williams K.H."/>
            <person name="Hubbard S.S."/>
            <person name="Banfield J.F."/>
        </authorList>
    </citation>
    <scope>NUCLEOTIDE SEQUENCE [LARGE SCALE GENOMIC DNA]</scope>
</reference>
<evidence type="ECO:0000313" key="1">
    <source>
        <dbReference type="EMBL" id="OHA81066.1"/>
    </source>
</evidence>
<evidence type="ECO:0000313" key="2">
    <source>
        <dbReference type="Proteomes" id="UP000179118"/>
    </source>
</evidence>
<accession>A0A1G2S7N9</accession>
<sequence>MSLFATKFLSKRILRGSILTILFVFCIDVNQAHAAIALVQNIGAVAQKGAHTQLQITVPAGGVASGNTVIIGIASDYSSANPPPLIPVCSDSKGNTYTTDVEYNYNNSKQGSICSAPITTALVSGDTITVTHTSLNASAMSATEFSGLLTASALDQTAKTYSLTTALDSTATASTAQADELLFGSFTSEAPPTTTFTAGGIFTALPSAGTSGSAASSNMTIFTEYQIVSSIGTYNATGTLSGANDSIDLIATYKATVAAPPSGTLSCSVSTAAACTSSGGTTILRMSGATNAHAELPSQSNGNYTGNVICCSGVTGLGNSCTAPSAVVLKLSGLTNAHAERNDQSNYSSANNACMSVPSGGTVSVAYQANNCTGYDAIIASISSLLTNAHVGGSTAYSNKICGTAVGGVANKNTSGIVTSSVFDSNSFWATAGDGGGYNSIMWKGTFPVGTKVKFQFATSDCANGKTNAPACNDLGSWSYIGSDGVSCGSVFWYDTVNQDQPVELKCSSTYHNNQRYYRYKVKLCSGDCTTPGTVTPTITRIVVNYAS</sequence>
<protein>
    <submittedName>
        <fullName evidence="1">Uncharacterized protein</fullName>
    </submittedName>
</protein>